<proteinExistence type="predicted"/>
<keyword evidence="4" id="KW-1185">Reference proteome</keyword>
<reference evidence="3 4" key="1">
    <citation type="submission" date="2012-09" db="EMBL/GenBank/DDBJ databases">
        <title>Genome Sequence of Bacillus sp. DW5-4.</title>
        <authorList>
            <person name="Lai Q."/>
            <person name="Liu Y."/>
            <person name="Shao Z."/>
        </authorList>
    </citation>
    <scope>NUCLEOTIDE SEQUENCE [LARGE SCALE GENOMIC DNA]</scope>
    <source>
        <strain evidence="3 4">DW5-4</strain>
    </source>
</reference>
<dbReference type="AlphaFoldDB" id="A0A081L7G1"/>
<comment type="caution">
    <text evidence="3">The sequence shown here is derived from an EMBL/GenBank/DDBJ whole genome shotgun (WGS) entry which is preliminary data.</text>
</comment>
<dbReference type="PANTHER" id="PTHR40027:SF1">
    <property type="entry name" value="CELL DIVISION PROTEIN DIVIC"/>
    <property type="match status" value="1"/>
</dbReference>
<keyword evidence="3" id="KW-0131">Cell cycle</keyword>
<keyword evidence="2" id="KW-1133">Transmembrane helix</keyword>
<dbReference type="GO" id="GO:0051301">
    <property type="term" value="P:cell division"/>
    <property type="evidence" value="ECO:0007669"/>
    <property type="project" value="UniProtKB-KW"/>
</dbReference>
<protein>
    <submittedName>
        <fullName evidence="3">Cell division protein DIVIC</fullName>
    </submittedName>
</protein>
<sequence>MNKRKRNIAQIQNDYQKQMEQQAQRLKRKRRGLLRRLTVFGVIALMFAVLVTSALWSQSSALKEKEEKKVALEKELKQLQTKQEDISDEIKKLKSKEYVLELARRDYYMSKKGEKIFDVGNKSD</sequence>
<dbReference type="Proteomes" id="UP000028091">
    <property type="component" value="Unassembled WGS sequence"/>
</dbReference>
<keyword evidence="3" id="KW-0132">Cell division</keyword>
<name>A0A081L7G1_9BACI</name>
<dbReference type="eggNOG" id="COG2919">
    <property type="taxonomic scope" value="Bacteria"/>
</dbReference>
<organism evidence="3 4">
    <name type="scientific">Bacillus zhangzhouensis</name>
    <dbReference type="NCBI Taxonomy" id="1178540"/>
    <lineage>
        <taxon>Bacteria</taxon>
        <taxon>Bacillati</taxon>
        <taxon>Bacillota</taxon>
        <taxon>Bacilli</taxon>
        <taxon>Bacillales</taxon>
        <taxon>Bacillaceae</taxon>
        <taxon>Bacillus</taxon>
    </lineage>
</organism>
<feature type="coiled-coil region" evidence="1">
    <location>
        <begin position="1"/>
        <end position="36"/>
    </location>
</feature>
<evidence type="ECO:0000313" key="4">
    <source>
        <dbReference type="Proteomes" id="UP000028091"/>
    </source>
</evidence>
<evidence type="ECO:0000256" key="1">
    <source>
        <dbReference type="SAM" id="Coils"/>
    </source>
</evidence>
<dbReference type="EMBL" id="JOTP01000029">
    <property type="protein sequence ID" value="KEP25187.1"/>
    <property type="molecule type" value="Genomic_DNA"/>
</dbReference>
<keyword evidence="1" id="KW-0175">Coiled coil</keyword>
<dbReference type="InterPro" id="IPR007060">
    <property type="entry name" value="FtsL/DivIC"/>
</dbReference>
<dbReference type="RefSeq" id="WP_034324461.1">
    <property type="nucleotide sequence ID" value="NZ_JALPZN010000021.1"/>
</dbReference>
<keyword evidence="2" id="KW-0472">Membrane</keyword>
<accession>A0A081L7G1</accession>
<evidence type="ECO:0000313" key="3">
    <source>
        <dbReference type="EMBL" id="KEP25187.1"/>
    </source>
</evidence>
<gene>
    <name evidence="3" type="ORF">BA70_10065</name>
</gene>
<dbReference type="PANTHER" id="PTHR40027">
    <property type="entry name" value="CELL DIVISION PROTEIN DIVIC"/>
    <property type="match status" value="1"/>
</dbReference>
<evidence type="ECO:0000256" key="2">
    <source>
        <dbReference type="SAM" id="Phobius"/>
    </source>
</evidence>
<keyword evidence="2" id="KW-0812">Transmembrane</keyword>
<feature type="coiled-coil region" evidence="1">
    <location>
        <begin position="62"/>
        <end position="96"/>
    </location>
</feature>
<feature type="transmembrane region" description="Helical" evidence="2">
    <location>
        <begin position="37"/>
        <end position="56"/>
    </location>
</feature>
<dbReference type="Pfam" id="PF04977">
    <property type="entry name" value="DivIC"/>
    <property type="match status" value="1"/>
</dbReference>
<dbReference type="InterPro" id="IPR039076">
    <property type="entry name" value="DivIC"/>
</dbReference>
<dbReference type="OrthoDB" id="2991180at2"/>